<evidence type="ECO:0000256" key="1">
    <source>
        <dbReference type="SAM" id="SignalP"/>
    </source>
</evidence>
<feature type="signal peptide" evidence="1">
    <location>
        <begin position="1"/>
        <end position="27"/>
    </location>
</feature>
<evidence type="ECO:0008006" key="4">
    <source>
        <dbReference type="Google" id="ProtNLM"/>
    </source>
</evidence>
<dbReference type="Proteomes" id="UP000301309">
    <property type="component" value="Unassembled WGS sequence"/>
</dbReference>
<dbReference type="EMBL" id="BJHW01000002">
    <property type="protein sequence ID" value="GDY60125.1"/>
    <property type="molecule type" value="Genomic_DNA"/>
</dbReference>
<dbReference type="PROSITE" id="PS51257">
    <property type="entry name" value="PROKAR_LIPOPROTEIN"/>
    <property type="match status" value="1"/>
</dbReference>
<comment type="caution">
    <text evidence="2">The sequence shown here is derived from an EMBL/GenBank/DDBJ whole genome shotgun (WGS) entry which is preliminary data.</text>
</comment>
<dbReference type="OrthoDB" id="3393580at2"/>
<evidence type="ECO:0000313" key="2">
    <source>
        <dbReference type="EMBL" id="GDY60125.1"/>
    </source>
</evidence>
<reference evidence="2 3" key="1">
    <citation type="journal article" date="2020" name="Int. J. Syst. Evol. Microbiol.">
        <title>Reclassification of Streptomyces castelarensis and Streptomyces sporoclivatus as later heterotypic synonyms of Streptomyces antimycoticus.</title>
        <authorList>
            <person name="Komaki H."/>
            <person name="Tamura T."/>
        </authorList>
    </citation>
    <scope>NUCLEOTIDE SEQUENCE [LARGE SCALE GENOMIC DNA]</scope>
    <source>
        <strain evidence="2 3">NBRC 13459</strain>
    </source>
</reference>
<feature type="chain" id="PRO_5020345808" description="Peptidase inhibitor family I36" evidence="1">
    <location>
        <begin position="28"/>
        <end position="127"/>
    </location>
</feature>
<evidence type="ECO:0000313" key="3">
    <source>
        <dbReference type="Proteomes" id="UP000301309"/>
    </source>
</evidence>
<gene>
    <name evidence="2" type="ORF">SVIO_107480</name>
</gene>
<keyword evidence="1" id="KW-0732">Signal</keyword>
<organism evidence="2 3">
    <name type="scientific">Streptomyces violaceusniger</name>
    <dbReference type="NCBI Taxonomy" id="68280"/>
    <lineage>
        <taxon>Bacteria</taxon>
        <taxon>Bacillati</taxon>
        <taxon>Actinomycetota</taxon>
        <taxon>Actinomycetes</taxon>
        <taxon>Kitasatosporales</taxon>
        <taxon>Streptomycetaceae</taxon>
        <taxon>Streptomyces</taxon>
        <taxon>Streptomyces violaceusniger group</taxon>
    </lineage>
</organism>
<sequence>MRKRSLALTVLSAAFAGIAATAPSASAAGSSACPDGNFCLWPTFASYPTPVETPVLVTSGDWSGNVDGFVFQNTGSRAVDVEYTSYLDHGTTPVDGTVCVTRDKASRQFFYNPTTVHKVTWRADNTC</sequence>
<keyword evidence="3" id="KW-1185">Reference proteome</keyword>
<dbReference type="AlphaFoldDB" id="A0A4D4LGJ8"/>
<protein>
    <recommendedName>
        <fullName evidence="4">Peptidase inhibitor family I36</fullName>
    </recommendedName>
</protein>
<proteinExistence type="predicted"/>
<accession>A0A4D4LGJ8</accession>
<dbReference type="RefSeq" id="WP_137982068.1">
    <property type="nucleotide sequence ID" value="NZ_BAAASO010000033.1"/>
</dbReference>
<name>A0A4D4LGJ8_STRVO</name>